<evidence type="ECO:0000313" key="17">
    <source>
        <dbReference type="EMBL" id="KAF4463152.1"/>
    </source>
</evidence>
<comment type="subunit">
    <text evidence="2">Component of the EKC/KEOPS complex composed of at least BUD32, CGI121, GON7, KAE1 and PCC1; the whole complex dimerizes.</text>
</comment>
<dbReference type="Gene3D" id="1.10.510.10">
    <property type="entry name" value="Transferase(Phosphotransferase) domain 1"/>
    <property type="match status" value="1"/>
</dbReference>
<dbReference type="Pfam" id="PF00069">
    <property type="entry name" value="Pkinase"/>
    <property type="match status" value="1"/>
</dbReference>
<accession>A0A8H4L7R3</accession>
<dbReference type="InterPro" id="IPR000719">
    <property type="entry name" value="Prot_kinase_dom"/>
</dbReference>
<evidence type="ECO:0000256" key="13">
    <source>
        <dbReference type="ARBA" id="ARBA00047899"/>
    </source>
</evidence>
<organism evidence="17 18">
    <name type="scientific">Fusarium albosuccineum</name>
    <dbReference type="NCBI Taxonomy" id="1237068"/>
    <lineage>
        <taxon>Eukaryota</taxon>
        <taxon>Fungi</taxon>
        <taxon>Dikarya</taxon>
        <taxon>Ascomycota</taxon>
        <taxon>Pezizomycotina</taxon>
        <taxon>Sordariomycetes</taxon>
        <taxon>Hypocreomycetidae</taxon>
        <taxon>Hypocreales</taxon>
        <taxon>Nectriaceae</taxon>
        <taxon>Fusarium</taxon>
        <taxon>Fusarium decemcellulare species complex</taxon>
    </lineage>
</organism>
<dbReference type="PROSITE" id="PS00109">
    <property type="entry name" value="PROTEIN_KINASE_TYR"/>
    <property type="match status" value="1"/>
</dbReference>
<comment type="catalytic activity">
    <reaction evidence="14">
        <text>L-seryl-[protein] + ATP = O-phospho-L-seryl-[protein] + ADP + H(+)</text>
        <dbReference type="Rhea" id="RHEA:17989"/>
        <dbReference type="Rhea" id="RHEA-COMP:9863"/>
        <dbReference type="Rhea" id="RHEA-COMP:11604"/>
        <dbReference type="ChEBI" id="CHEBI:15378"/>
        <dbReference type="ChEBI" id="CHEBI:29999"/>
        <dbReference type="ChEBI" id="CHEBI:30616"/>
        <dbReference type="ChEBI" id="CHEBI:83421"/>
        <dbReference type="ChEBI" id="CHEBI:456216"/>
        <dbReference type="EC" id="2.7.11.1"/>
    </reaction>
</comment>
<dbReference type="PROSITE" id="PS00107">
    <property type="entry name" value="PROTEIN_KINASE_ATP"/>
    <property type="match status" value="1"/>
</dbReference>
<dbReference type="EC" id="2.7.11.1" evidence="3"/>
<comment type="function">
    <text evidence="1">Component of the EKC/KEOPS complex that is required for the formation of a threonylcarbamoyl group on adenosine at position 37 (t(6)A37) in tRNAs that read codons beginning with adenine. The complex is probably involved in the transfer of the threonylcarbamoyl moiety of threonylcarbamoyl-AMP (TC-AMP) to the N6 group of A37. BUD32 has ATPase activity in the context of the EKC/KEOPS complex and likely plays a supporting role to the catalytic subunit KAE1. The EKC/KEOPS complex also promotes both telomere uncapping and telomere elongation. The complex is required for efficient recruitment of transcriptional coactivators.</text>
</comment>
<evidence type="ECO:0000256" key="12">
    <source>
        <dbReference type="ARBA" id="ARBA00033194"/>
    </source>
</evidence>
<comment type="caution">
    <text evidence="17">The sequence shown here is derived from an EMBL/GenBank/DDBJ whole genome shotgun (WGS) entry which is preliminary data.</text>
</comment>
<evidence type="ECO:0000259" key="16">
    <source>
        <dbReference type="PROSITE" id="PS50011"/>
    </source>
</evidence>
<evidence type="ECO:0000256" key="9">
    <source>
        <dbReference type="ARBA" id="ARBA00022777"/>
    </source>
</evidence>
<evidence type="ECO:0000256" key="3">
    <source>
        <dbReference type="ARBA" id="ARBA00012513"/>
    </source>
</evidence>
<evidence type="ECO:0000256" key="10">
    <source>
        <dbReference type="ARBA" id="ARBA00022840"/>
    </source>
</evidence>
<dbReference type="InterPro" id="IPR017441">
    <property type="entry name" value="Protein_kinase_ATP_BS"/>
</dbReference>
<dbReference type="InterPro" id="IPR020635">
    <property type="entry name" value="Tyr_kinase_cat_dom"/>
</dbReference>
<reference evidence="17 18" key="1">
    <citation type="submission" date="2020-01" db="EMBL/GenBank/DDBJ databases">
        <title>Identification and distribution of gene clusters putatively required for synthesis of sphingolipid metabolism inhibitors in phylogenetically diverse species of the filamentous fungus Fusarium.</title>
        <authorList>
            <person name="Kim H.-S."/>
            <person name="Busman M."/>
            <person name="Brown D.W."/>
            <person name="Divon H."/>
            <person name="Uhlig S."/>
            <person name="Proctor R.H."/>
        </authorList>
    </citation>
    <scope>NUCLEOTIDE SEQUENCE [LARGE SCALE GENOMIC DNA]</scope>
    <source>
        <strain evidence="17 18">NRRL 20459</strain>
    </source>
</reference>
<keyword evidence="9 17" id="KW-0418">Kinase</keyword>
<gene>
    <name evidence="17" type="ORF">FALBO_10030</name>
</gene>
<dbReference type="Proteomes" id="UP000554235">
    <property type="component" value="Unassembled WGS sequence"/>
</dbReference>
<dbReference type="InterPro" id="IPR011009">
    <property type="entry name" value="Kinase-like_dom_sf"/>
</dbReference>
<evidence type="ECO:0000256" key="8">
    <source>
        <dbReference type="ARBA" id="ARBA00022741"/>
    </source>
</evidence>
<sequence length="269" mass="31565">MSSSQRIGRGRHAIVFECRDSSDCKYAIKLFKQDSLRRVDREIEILRHLRGGPNIICFMDSVDQSGAIEHEYRSDICYYTRELLKALEFTHGRGVMHRDIRPHNVVIDHEHRKLRLIGWSSSAFYRPGQEHSLRVGLFKAPEVLVSNERYDPKIDMWCFGAMFASMMFRKEPFFHGNSISDQLDKISRVLGTERLYDYLDKYQIELDEYIIDVLGEYSPRPWSGFVNSDNEHLVSDDSLHLLDQLLRFDPEERLTASEALAYPYYQSLE</sequence>
<dbReference type="GO" id="GO:0004713">
    <property type="term" value="F:protein tyrosine kinase activity"/>
    <property type="evidence" value="ECO:0007669"/>
    <property type="project" value="InterPro"/>
</dbReference>
<protein>
    <recommendedName>
        <fullName evidence="5">EKC/KEOPS complex subunit BUD32</fullName>
        <ecNumber evidence="3">2.7.11.1</ecNumber>
    </recommendedName>
    <alternativeName>
        <fullName evidence="11 12">Atypical Serine/threonine protein kinase BUD32</fullName>
    </alternativeName>
    <alternativeName>
        <fullName evidence="4">EKC/KEOPS complex subunit bud32</fullName>
    </alternativeName>
</protein>
<keyword evidence="6" id="KW-0723">Serine/threonine-protein kinase</keyword>
<dbReference type="EMBL" id="JAADYS010001417">
    <property type="protein sequence ID" value="KAF4463152.1"/>
    <property type="molecule type" value="Genomic_DNA"/>
</dbReference>
<keyword evidence="10 15" id="KW-0067">ATP-binding</keyword>
<keyword evidence="8 15" id="KW-0547">Nucleotide-binding</keyword>
<dbReference type="OrthoDB" id="10254671at2759"/>
<evidence type="ECO:0000256" key="5">
    <source>
        <dbReference type="ARBA" id="ARBA00019973"/>
    </source>
</evidence>
<evidence type="ECO:0000256" key="7">
    <source>
        <dbReference type="ARBA" id="ARBA00022679"/>
    </source>
</evidence>
<dbReference type="SUPFAM" id="SSF56112">
    <property type="entry name" value="Protein kinase-like (PK-like)"/>
    <property type="match status" value="1"/>
</dbReference>
<keyword evidence="18" id="KW-1185">Reference proteome</keyword>
<evidence type="ECO:0000256" key="2">
    <source>
        <dbReference type="ARBA" id="ARBA00011534"/>
    </source>
</evidence>
<dbReference type="FunFam" id="1.10.510.10:FF:000059">
    <property type="entry name" value="Casein kinase II subunit alpha"/>
    <property type="match status" value="1"/>
</dbReference>
<evidence type="ECO:0000256" key="6">
    <source>
        <dbReference type="ARBA" id="ARBA00022527"/>
    </source>
</evidence>
<evidence type="ECO:0000256" key="11">
    <source>
        <dbReference type="ARBA" id="ARBA00030980"/>
    </source>
</evidence>
<dbReference type="GO" id="GO:0005524">
    <property type="term" value="F:ATP binding"/>
    <property type="evidence" value="ECO:0007669"/>
    <property type="project" value="UniProtKB-UniRule"/>
</dbReference>
<dbReference type="GO" id="GO:0051726">
    <property type="term" value="P:regulation of cell cycle"/>
    <property type="evidence" value="ECO:0007669"/>
    <property type="project" value="TreeGrafter"/>
</dbReference>
<dbReference type="InterPro" id="IPR045216">
    <property type="entry name" value="CK2_alpha"/>
</dbReference>
<feature type="domain" description="Protein kinase" evidence="16">
    <location>
        <begin position="1"/>
        <end position="265"/>
    </location>
</feature>
<evidence type="ECO:0000313" key="18">
    <source>
        <dbReference type="Proteomes" id="UP000554235"/>
    </source>
</evidence>
<evidence type="ECO:0000256" key="1">
    <source>
        <dbReference type="ARBA" id="ARBA00003747"/>
    </source>
</evidence>
<comment type="catalytic activity">
    <reaction evidence="13">
        <text>L-threonyl-[protein] + ATP = O-phospho-L-threonyl-[protein] + ADP + H(+)</text>
        <dbReference type="Rhea" id="RHEA:46608"/>
        <dbReference type="Rhea" id="RHEA-COMP:11060"/>
        <dbReference type="Rhea" id="RHEA-COMP:11605"/>
        <dbReference type="ChEBI" id="CHEBI:15378"/>
        <dbReference type="ChEBI" id="CHEBI:30013"/>
        <dbReference type="ChEBI" id="CHEBI:30616"/>
        <dbReference type="ChEBI" id="CHEBI:61977"/>
        <dbReference type="ChEBI" id="CHEBI:456216"/>
        <dbReference type="EC" id="2.7.11.1"/>
    </reaction>
</comment>
<proteinExistence type="predicted"/>
<dbReference type="PROSITE" id="PS50011">
    <property type="entry name" value="PROTEIN_KINASE_DOM"/>
    <property type="match status" value="1"/>
</dbReference>
<dbReference type="PANTHER" id="PTHR24054:SF0">
    <property type="entry name" value="CASEIN KINASE II SUBUNIT ALPHA"/>
    <property type="match status" value="1"/>
</dbReference>
<evidence type="ECO:0000256" key="14">
    <source>
        <dbReference type="ARBA" id="ARBA00048679"/>
    </source>
</evidence>
<keyword evidence="7" id="KW-0808">Transferase</keyword>
<evidence type="ECO:0000256" key="4">
    <source>
        <dbReference type="ARBA" id="ARBA00013948"/>
    </source>
</evidence>
<evidence type="ECO:0000256" key="15">
    <source>
        <dbReference type="PROSITE-ProRule" id="PRU10141"/>
    </source>
</evidence>
<dbReference type="Gene3D" id="3.30.200.20">
    <property type="entry name" value="Phosphorylase Kinase, domain 1"/>
    <property type="match status" value="1"/>
</dbReference>
<dbReference type="PANTHER" id="PTHR24054">
    <property type="entry name" value="CASEIN KINASE II SUBUNIT ALPHA"/>
    <property type="match status" value="1"/>
</dbReference>
<name>A0A8H4L7R3_9HYPO</name>
<dbReference type="AlphaFoldDB" id="A0A8H4L7R3"/>
<dbReference type="GO" id="GO:0005956">
    <property type="term" value="C:protein kinase CK2 complex"/>
    <property type="evidence" value="ECO:0007669"/>
    <property type="project" value="TreeGrafter"/>
</dbReference>
<feature type="binding site" evidence="15">
    <location>
        <position position="29"/>
    </location>
    <ligand>
        <name>ATP</name>
        <dbReference type="ChEBI" id="CHEBI:30616"/>
    </ligand>
</feature>
<dbReference type="SMART" id="SM00219">
    <property type="entry name" value="TyrKc"/>
    <property type="match status" value="1"/>
</dbReference>
<dbReference type="CDD" id="cd14132">
    <property type="entry name" value="STKc_CK2_alpha"/>
    <property type="match status" value="1"/>
</dbReference>
<dbReference type="InterPro" id="IPR008266">
    <property type="entry name" value="Tyr_kinase_AS"/>
</dbReference>
<dbReference type="GO" id="GO:0005829">
    <property type="term" value="C:cytosol"/>
    <property type="evidence" value="ECO:0007669"/>
    <property type="project" value="TreeGrafter"/>
</dbReference>
<dbReference type="GO" id="GO:0005634">
    <property type="term" value="C:nucleus"/>
    <property type="evidence" value="ECO:0007669"/>
    <property type="project" value="TreeGrafter"/>
</dbReference>
<dbReference type="GO" id="GO:0004674">
    <property type="term" value="F:protein serine/threonine kinase activity"/>
    <property type="evidence" value="ECO:0007669"/>
    <property type="project" value="UniProtKB-KW"/>
</dbReference>